<gene>
    <name evidence="3" type="ORF">IT779_02965</name>
</gene>
<dbReference type="InterPro" id="IPR012349">
    <property type="entry name" value="Split_barrel_FMN-bd"/>
</dbReference>
<dbReference type="InterPro" id="IPR011576">
    <property type="entry name" value="Pyridox_Oxase_N"/>
</dbReference>
<sequence>MIGRSSTLRTSVTTVELSAELKKYIDESKVFATAATINPAGEPHLTVVWIERDGDDIVFSTTRPRRQGKNIARDARVTILINPPENPYVYAEIVGTATFTPDPNRELPDRLSRKYTGQDYGDFNPSAPDDSADRITVRVTPRKITGRF</sequence>
<name>A0A931I5I5_9NOCA</name>
<organism evidence="3 4">
    <name type="scientific">Nocardia bovistercoris</name>
    <dbReference type="NCBI Taxonomy" id="2785916"/>
    <lineage>
        <taxon>Bacteria</taxon>
        <taxon>Bacillati</taxon>
        <taxon>Actinomycetota</taxon>
        <taxon>Actinomycetes</taxon>
        <taxon>Mycobacteriales</taxon>
        <taxon>Nocardiaceae</taxon>
        <taxon>Nocardia</taxon>
    </lineage>
</organism>
<dbReference type="GO" id="GO:0005829">
    <property type="term" value="C:cytosol"/>
    <property type="evidence" value="ECO:0007669"/>
    <property type="project" value="TreeGrafter"/>
</dbReference>
<feature type="domain" description="Pyridoxamine 5'-phosphate oxidase N-terminal" evidence="2">
    <location>
        <begin position="19"/>
        <end position="145"/>
    </location>
</feature>
<dbReference type="PANTHER" id="PTHR35176">
    <property type="entry name" value="HEME OXYGENASE HI_0854-RELATED"/>
    <property type="match status" value="1"/>
</dbReference>
<dbReference type="GO" id="GO:0016627">
    <property type="term" value="F:oxidoreductase activity, acting on the CH-CH group of donors"/>
    <property type="evidence" value="ECO:0007669"/>
    <property type="project" value="TreeGrafter"/>
</dbReference>
<reference evidence="3" key="1">
    <citation type="submission" date="2020-11" db="EMBL/GenBank/DDBJ databases">
        <title>Nocardia NEAU-351.nov., a novel actinomycete isolated from the cow dung.</title>
        <authorList>
            <person name="Zhang X."/>
        </authorList>
    </citation>
    <scope>NUCLEOTIDE SEQUENCE</scope>
    <source>
        <strain evidence="3">NEAU-351</strain>
    </source>
</reference>
<dbReference type="Pfam" id="PF01243">
    <property type="entry name" value="PNPOx_N"/>
    <property type="match status" value="1"/>
</dbReference>
<dbReference type="EMBL" id="JADMLG010000001">
    <property type="protein sequence ID" value="MBH0775244.1"/>
    <property type="molecule type" value="Genomic_DNA"/>
</dbReference>
<accession>A0A931I5I5</accession>
<comment type="caution">
    <text evidence="3">The sequence shown here is derived from an EMBL/GenBank/DDBJ whole genome shotgun (WGS) entry which is preliminary data.</text>
</comment>
<dbReference type="InterPro" id="IPR052019">
    <property type="entry name" value="F420H2_bilvrd_red/Heme_oxyg"/>
</dbReference>
<dbReference type="AlphaFoldDB" id="A0A931I5I5"/>
<keyword evidence="4" id="KW-1185">Reference proteome</keyword>
<dbReference type="PANTHER" id="PTHR35176:SF6">
    <property type="entry name" value="HEME OXYGENASE HI_0854-RELATED"/>
    <property type="match status" value="1"/>
</dbReference>
<evidence type="ECO:0000259" key="2">
    <source>
        <dbReference type="Pfam" id="PF01243"/>
    </source>
</evidence>
<dbReference type="SUPFAM" id="SSF50475">
    <property type="entry name" value="FMN-binding split barrel"/>
    <property type="match status" value="1"/>
</dbReference>
<evidence type="ECO:0000313" key="4">
    <source>
        <dbReference type="Proteomes" id="UP000655751"/>
    </source>
</evidence>
<dbReference type="Gene3D" id="2.30.110.10">
    <property type="entry name" value="Electron Transport, Fmn-binding Protein, Chain A"/>
    <property type="match status" value="1"/>
</dbReference>
<dbReference type="GO" id="GO:0070967">
    <property type="term" value="F:coenzyme F420 binding"/>
    <property type="evidence" value="ECO:0007669"/>
    <property type="project" value="TreeGrafter"/>
</dbReference>
<dbReference type="Proteomes" id="UP000655751">
    <property type="component" value="Unassembled WGS sequence"/>
</dbReference>
<dbReference type="InterPro" id="IPR019920">
    <property type="entry name" value="F420-binding_dom_put"/>
</dbReference>
<keyword evidence="1" id="KW-0560">Oxidoreductase</keyword>
<evidence type="ECO:0000256" key="1">
    <source>
        <dbReference type="ARBA" id="ARBA00023002"/>
    </source>
</evidence>
<dbReference type="NCBIfam" id="TIGR03618">
    <property type="entry name" value="Rv1155_F420"/>
    <property type="match status" value="1"/>
</dbReference>
<evidence type="ECO:0000313" key="3">
    <source>
        <dbReference type="EMBL" id="MBH0775244.1"/>
    </source>
</evidence>
<protein>
    <submittedName>
        <fullName evidence="3">PPOX class F420-dependent oxidoreductase</fullName>
    </submittedName>
</protein>
<proteinExistence type="predicted"/>